<reference evidence="7 8" key="1">
    <citation type="submission" date="2016-10" db="EMBL/GenBank/DDBJ databases">
        <authorList>
            <person name="de Groot N.N."/>
        </authorList>
    </citation>
    <scope>NUCLEOTIDE SEQUENCE [LARGE SCALE GENOMIC DNA]</scope>
    <source>
        <strain evidence="7 8">DSM 27630</strain>
    </source>
</reference>
<accession>A0A1I3ATK7</accession>
<proteinExistence type="predicted"/>
<dbReference type="InterPro" id="IPR047939">
    <property type="entry name" value="BREX_1_PglX"/>
</dbReference>
<keyword evidence="8" id="KW-1185">Reference proteome</keyword>
<dbReference type="InterPro" id="IPR011639">
    <property type="entry name" value="MethylTrfase_TaqI-like_dom"/>
</dbReference>
<dbReference type="EC" id="2.1.1.72" evidence="1"/>
<dbReference type="Pfam" id="PF07669">
    <property type="entry name" value="Eco57I"/>
    <property type="match status" value="1"/>
</dbReference>
<evidence type="ECO:0000256" key="4">
    <source>
        <dbReference type="ARBA" id="ARBA00022691"/>
    </source>
</evidence>
<dbReference type="NCBIfam" id="NF033452">
    <property type="entry name" value="BREX_1_MTaseX"/>
    <property type="match status" value="1"/>
</dbReference>
<dbReference type="GO" id="GO:0032259">
    <property type="term" value="P:methylation"/>
    <property type="evidence" value="ECO:0007669"/>
    <property type="project" value="UniProtKB-KW"/>
</dbReference>
<dbReference type="PANTHER" id="PTHR33841:SF1">
    <property type="entry name" value="DNA METHYLTRANSFERASE A"/>
    <property type="match status" value="1"/>
</dbReference>
<dbReference type="SUPFAM" id="SSF53335">
    <property type="entry name" value="S-adenosyl-L-methionine-dependent methyltransferases"/>
    <property type="match status" value="1"/>
</dbReference>
<dbReference type="Gene3D" id="3.40.50.150">
    <property type="entry name" value="Vaccinia Virus protein VP39"/>
    <property type="match status" value="1"/>
</dbReference>
<comment type="catalytic activity">
    <reaction evidence="5">
        <text>a 2'-deoxyadenosine in DNA + S-adenosyl-L-methionine = an N(6)-methyl-2'-deoxyadenosine in DNA + S-adenosyl-L-homocysteine + H(+)</text>
        <dbReference type="Rhea" id="RHEA:15197"/>
        <dbReference type="Rhea" id="RHEA-COMP:12418"/>
        <dbReference type="Rhea" id="RHEA-COMP:12419"/>
        <dbReference type="ChEBI" id="CHEBI:15378"/>
        <dbReference type="ChEBI" id="CHEBI:57856"/>
        <dbReference type="ChEBI" id="CHEBI:59789"/>
        <dbReference type="ChEBI" id="CHEBI:90615"/>
        <dbReference type="ChEBI" id="CHEBI:90616"/>
        <dbReference type="EC" id="2.1.1.72"/>
    </reaction>
</comment>
<keyword evidence="2 7" id="KW-0489">Methyltransferase</keyword>
<dbReference type="InterPro" id="IPR002052">
    <property type="entry name" value="DNA_methylase_N6_adenine_CS"/>
</dbReference>
<evidence type="ECO:0000313" key="8">
    <source>
        <dbReference type="Proteomes" id="UP000198668"/>
    </source>
</evidence>
<gene>
    <name evidence="7" type="ORF">SAMN04489868_101166</name>
</gene>
<dbReference type="Proteomes" id="UP000198668">
    <property type="component" value="Unassembled WGS sequence"/>
</dbReference>
<name>A0A1I3ATK7_9LACT</name>
<keyword evidence="3 7" id="KW-0808">Transferase</keyword>
<dbReference type="EMBL" id="FOQE01000001">
    <property type="protein sequence ID" value="SFH52681.1"/>
    <property type="molecule type" value="Genomic_DNA"/>
</dbReference>
<keyword evidence="4" id="KW-0949">S-adenosyl-L-methionine</keyword>
<evidence type="ECO:0000256" key="1">
    <source>
        <dbReference type="ARBA" id="ARBA00011900"/>
    </source>
</evidence>
<evidence type="ECO:0000259" key="6">
    <source>
        <dbReference type="Pfam" id="PF07669"/>
    </source>
</evidence>
<evidence type="ECO:0000256" key="5">
    <source>
        <dbReference type="ARBA" id="ARBA00047942"/>
    </source>
</evidence>
<evidence type="ECO:0000256" key="3">
    <source>
        <dbReference type="ARBA" id="ARBA00022679"/>
    </source>
</evidence>
<dbReference type="GO" id="GO:0003676">
    <property type="term" value="F:nucleic acid binding"/>
    <property type="evidence" value="ECO:0007669"/>
    <property type="project" value="InterPro"/>
</dbReference>
<sequence>MTLNKTALRQFASLARDKIKKGVKQRAFDFGITEKGISSIDELKDGLIINGKVFGPKELKQYNHLKNRLAYDGYEQVMDEAAYTWFNRIIALRFMEVNNYLPIRMRILSSETPGKTEPDALTHILELTEELGLDRELVFQLQDENKNEELYQYLLIKQCNKLGEIIPNVFEYISDDLALLLPKNLLQENSIIKDIIKLINEEDWKDVEIVGWLYQFYIAERKDTVFANLKKNKKIGKQDIPAATQLFTPRWIVEYMVDNSLGRLWLESHPNQDLQEKLNYYLADATQTEEVLQQLEDIKNPTLNVEEIQFLDPCCGSGHILVYAFEVFYHIYLSRGYAKREIPQLILEKNLFGLDIDRRAAQLATFALIMKARSYDSRLFSRKYTVHVHSIEESNELTEEDLYLFAKEDESLLNEVEKLTETFKDAKLYGSIIQVPEIDTQRIKEQMNYFKHDSELDIFTSSLVEYAFPILEDLLQQYQLLSRQYEIVVTNPPYMGAKGMDPKLSKYVKKNYPDEKSDLFAVFMKVTKKFTKENFYTATINQHSWMFLSSYEKLRQKLVNTETIINMIHLGTRAFEDIGGEVVQNTTFIVKKSAIPNYQAIYIRMVDILNAIKKQEAFEDKTLYFKAKQTSFKSIPGSPIAYWATQKSFDIFNYEKSFGDLLTTRAGMITGNNEIFIRLWHEISANKFGAEISDREAAVKGHKKWFPYSKGGNYRKWYGNNEYVVNWENDGIYMRNYQDETGKIPAHAFNLDYIFKENLTWNSLSSYKFSARYIEKGFLFDASGSFANTREEDPYYFLALLCSEVVFYFLSVMNPTLNFQKGNISNLPVIINYSFSEKINDIVKANINISKKDWDSFETSWDFKQHPFLTYPSNLIEESFASWASFAEKQFYQLKANEEELNRIFIDIYGLQDELTPEVEEKDVTVRKADQVRDVKSFLSYLVGLAFGRYSLDEEGLAYAGGDWRPEQYKQYQPDQDNVIPVTQEAFFEDDIVKKVEELIGLIYGEETVEENLSFIAETLGKKNNESSRYCIRRYFAKDFYKDHWKIYQKRPIYWMFSSGKRGAFKCLMYLHRYDKDTVARIRTDYVLQQSKTLDNLIALEQHVIDDADASRQAKAAAQKTIENYLKDKEEIVQYAEVLDHIAQQQIELDLDDGVKVNYEKFQQIEVIKDQAGKLTKQNLLEKI</sequence>
<feature type="domain" description="Type II methyltransferase M.TaqI-like" evidence="6">
    <location>
        <begin position="349"/>
        <end position="572"/>
    </location>
</feature>
<dbReference type="PANTHER" id="PTHR33841">
    <property type="entry name" value="DNA METHYLTRANSFERASE YEEA-RELATED"/>
    <property type="match status" value="1"/>
</dbReference>
<dbReference type="GO" id="GO:0006304">
    <property type="term" value="P:DNA modification"/>
    <property type="evidence" value="ECO:0007669"/>
    <property type="project" value="InterPro"/>
</dbReference>
<protein>
    <recommendedName>
        <fullName evidence="1">site-specific DNA-methyltransferase (adenine-specific)</fullName>
        <ecNumber evidence="1">2.1.1.72</ecNumber>
    </recommendedName>
</protein>
<dbReference type="InterPro" id="IPR029063">
    <property type="entry name" value="SAM-dependent_MTases_sf"/>
</dbReference>
<evidence type="ECO:0000256" key="2">
    <source>
        <dbReference type="ARBA" id="ARBA00022603"/>
    </source>
</evidence>
<organism evidence="7 8">
    <name type="scientific">Pisciglobus halotolerans</name>
    <dbReference type="NCBI Taxonomy" id="745365"/>
    <lineage>
        <taxon>Bacteria</taxon>
        <taxon>Bacillati</taxon>
        <taxon>Bacillota</taxon>
        <taxon>Bacilli</taxon>
        <taxon>Lactobacillales</taxon>
        <taxon>Carnobacteriaceae</taxon>
    </lineage>
</organism>
<dbReference type="GO" id="GO:0009007">
    <property type="term" value="F:site-specific DNA-methyltransferase (adenine-specific) activity"/>
    <property type="evidence" value="ECO:0007669"/>
    <property type="project" value="UniProtKB-EC"/>
</dbReference>
<dbReference type="AlphaFoldDB" id="A0A1I3ATK7"/>
<dbReference type="InterPro" id="IPR050953">
    <property type="entry name" value="N4_N6_ade-DNA_methylase"/>
</dbReference>
<dbReference type="PROSITE" id="PS00092">
    <property type="entry name" value="N6_MTASE"/>
    <property type="match status" value="1"/>
</dbReference>
<dbReference type="PRINTS" id="PR00507">
    <property type="entry name" value="N12N6MTFRASE"/>
</dbReference>
<evidence type="ECO:0000313" key="7">
    <source>
        <dbReference type="EMBL" id="SFH52681.1"/>
    </source>
</evidence>